<keyword evidence="2" id="KW-1133">Transmembrane helix</keyword>
<dbReference type="OrthoDB" id="117402at2"/>
<evidence type="ECO:0000256" key="1">
    <source>
        <dbReference type="SAM" id="MobiDB-lite"/>
    </source>
</evidence>
<keyword evidence="5" id="KW-1185">Reference proteome</keyword>
<dbReference type="Pfam" id="PF13462">
    <property type="entry name" value="Thioredoxin_4"/>
    <property type="match status" value="1"/>
</dbReference>
<dbReference type="GO" id="GO:0016853">
    <property type="term" value="F:isomerase activity"/>
    <property type="evidence" value="ECO:0007669"/>
    <property type="project" value="UniProtKB-KW"/>
</dbReference>
<evidence type="ECO:0000259" key="3">
    <source>
        <dbReference type="Pfam" id="PF13462"/>
    </source>
</evidence>
<dbReference type="Proteomes" id="UP000218810">
    <property type="component" value="Unassembled WGS sequence"/>
</dbReference>
<feature type="region of interest" description="Disordered" evidence="1">
    <location>
        <begin position="195"/>
        <end position="221"/>
    </location>
</feature>
<keyword evidence="4" id="KW-0413">Isomerase</keyword>
<dbReference type="InterPro" id="IPR012336">
    <property type="entry name" value="Thioredoxin-like_fold"/>
</dbReference>
<dbReference type="AlphaFoldDB" id="A0A2A2WN20"/>
<evidence type="ECO:0000313" key="4">
    <source>
        <dbReference type="EMBL" id="PAY22354.1"/>
    </source>
</evidence>
<dbReference type="InterPro" id="IPR036249">
    <property type="entry name" value="Thioredoxin-like_sf"/>
</dbReference>
<dbReference type="EMBL" id="NTGA01000025">
    <property type="protein sequence ID" value="PAY22354.1"/>
    <property type="molecule type" value="Genomic_DNA"/>
</dbReference>
<feature type="domain" description="Thioredoxin-like fold" evidence="3">
    <location>
        <begin position="71"/>
        <end position="235"/>
    </location>
</feature>
<evidence type="ECO:0000313" key="5">
    <source>
        <dbReference type="Proteomes" id="UP000218810"/>
    </source>
</evidence>
<keyword evidence="2" id="KW-0472">Membrane</keyword>
<dbReference type="RefSeq" id="WP_031264807.1">
    <property type="nucleotide sequence ID" value="NZ_NTGA01000025.1"/>
</dbReference>
<accession>A0A2A2WN20</accession>
<feature type="transmembrane region" description="Helical" evidence="2">
    <location>
        <begin position="21"/>
        <end position="44"/>
    </location>
</feature>
<dbReference type="SUPFAM" id="SSF52833">
    <property type="entry name" value="Thioredoxin-like"/>
    <property type="match status" value="1"/>
</dbReference>
<comment type="caution">
    <text evidence="4">The sequence shown here is derived from an EMBL/GenBank/DDBJ whole genome shotgun (WGS) entry which is preliminary data.</text>
</comment>
<name>A0A2A2WN20_9ACTN</name>
<keyword evidence="2" id="KW-0812">Transmembrane</keyword>
<organism evidence="4 5">
    <name type="scientific">Dietzia natronolimnaea</name>
    <dbReference type="NCBI Taxonomy" id="161920"/>
    <lineage>
        <taxon>Bacteria</taxon>
        <taxon>Bacillati</taxon>
        <taxon>Actinomycetota</taxon>
        <taxon>Actinomycetes</taxon>
        <taxon>Mycobacteriales</taxon>
        <taxon>Dietziaceae</taxon>
        <taxon>Dietzia</taxon>
    </lineage>
</organism>
<dbReference type="CDD" id="cd02972">
    <property type="entry name" value="DsbA_family"/>
    <property type="match status" value="1"/>
</dbReference>
<proteinExistence type="predicted"/>
<protein>
    <submittedName>
        <fullName evidence="4">Protein-disulfide isomerase</fullName>
    </submittedName>
</protein>
<dbReference type="Gene3D" id="3.40.30.10">
    <property type="entry name" value="Glutaredoxin"/>
    <property type="match status" value="1"/>
</dbReference>
<reference evidence="5" key="1">
    <citation type="submission" date="2017-09" db="EMBL/GenBank/DDBJ databases">
        <authorList>
            <person name="Zhang Y."/>
            <person name="Huang X."/>
            <person name="Liu J."/>
            <person name="Lu L."/>
            <person name="Peng K."/>
        </authorList>
    </citation>
    <scope>NUCLEOTIDE SEQUENCE [LARGE SCALE GENOMIC DNA]</scope>
    <source>
        <strain evidence="5">S-XJ-1</strain>
    </source>
</reference>
<gene>
    <name evidence="4" type="ORF">CEY15_14020</name>
</gene>
<sequence length="247" mass="26096">MNAKSAGNKSTKVLQTKKNNGMLITVAALIAVAVLVLGGVVWMAQRGGEANPITFGETADELIEISDTGVITVGEETAPTVQIWEDFMCPACRSFEAQYGVPISDAVQAGDLRVEYHMLNFLDRQSASGEYSTRAIAAVQCVAAKDSLPTFFEVKNAFFAQQPAEGGGDRSARELASTAEAAGANADTVECIGNVETNGGMDKASDSADNSQDSIREVTDRVSTPTVAYEGEVVEFGDPAWLDNIIS</sequence>
<evidence type="ECO:0000256" key="2">
    <source>
        <dbReference type="SAM" id="Phobius"/>
    </source>
</evidence>